<dbReference type="EMBL" id="SRMA01024136">
    <property type="protein sequence ID" value="TRZ01212.1"/>
    <property type="molecule type" value="Genomic_DNA"/>
</dbReference>
<dbReference type="GO" id="GO:0003677">
    <property type="term" value="F:DNA binding"/>
    <property type="evidence" value="ECO:0007669"/>
    <property type="project" value="UniProtKB-KW"/>
</dbReference>
<reference evidence="14 15" key="1">
    <citation type="journal article" date="2019" name="Sci. Data">
        <title>Hybrid genome assembly and annotation of Danionella translucida.</title>
        <authorList>
            <person name="Kadobianskyi M."/>
            <person name="Schulze L."/>
            <person name="Schuelke M."/>
            <person name="Judkewitz B."/>
        </authorList>
    </citation>
    <scope>NUCLEOTIDE SEQUENCE [LARGE SCALE GENOMIC DNA]</scope>
    <source>
        <strain evidence="14 15">Bolton</strain>
    </source>
</reference>
<dbReference type="GO" id="GO:0006281">
    <property type="term" value="P:DNA repair"/>
    <property type="evidence" value="ECO:0007669"/>
    <property type="project" value="UniProtKB-KW"/>
</dbReference>
<evidence type="ECO:0000256" key="7">
    <source>
        <dbReference type="ARBA" id="ARBA00023242"/>
    </source>
</evidence>
<accession>A0A553RGB1</accession>
<dbReference type="InterPro" id="IPR011257">
    <property type="entry name" value="DNA_glycosylase"/>
</dbReference>
<evidence type="ECO:0000256" key="1">
    <source>
        <dbReference type="ARBA" id="ARBA00004123"/>
    </source>
</evidence>
<evidence type="ECO:0000256" key="3">
    <source>
        <dbReference type="ARBA" id="ARBA00022763"/>
    </source>
</evidence>
<protein>
    <recommendedName>
        <fullName evidence="10">Methyl-CpG-binding domain protein 4</fullName>
    </recommendedName>
    <alternativeName>
        <fullName evidence="11">Methyl-CpG-binding protein MBD4</fullName>
    </alternativeName>
    <alternativeName>
        <fullName evidence="12">Mismatch-specific DNA N-glycosylase</fullName>
    </alternativeName>
</protein>
<evidence type="ECO:0000256" key="5">
    <source>
        <dbReference type="ARBA" id="ARBA00023125"/>
    </source>
</evidence>
<feature type="region of interest" description="Disordered" evidence="13">
    <location>
        <begin position="135"/>
        <end position="162"/>
    </location>
</feature>
<keyword evidence="5" id="KW-0238">DNA-binding</keyword>
<evidence type="ECO:0000256" key="10">
    <source>
        <dbReference type="ARBA" id="ARBA00069821"/>
    </source>
</evidence>
<organism evidence="14 15">
    <name type="scientific">Danionella cerebrum</name>
    <dbReference type="NCBI Taxonomy" id="2873325"/>
    <lineage>
        <taxon>Eukaryota</taxon>
        <taxon>Metazoa</taxon>
        <taxon>Chordata</taxon>
        <taxon>Craniata</taxon>
        <taxon>Vertebrata</taxon>
        <taxon>Euteleostomi</taxon>
        <taxon>Actinopterygii</taxon>
        <taxon>Neopterygii</taxon>
        <taxon>Teleostei</taxon>
        <taxon>Ostariophysi</taxon>
        <taxon>Cypriniformes</taxon>
        <taxon>Danionidae</taxon>
        <taxon>Danioninae</taxon>
        <taxon>Danionella</taxon>
    </lineage>
</organism>
<comment type="function">
    <text evidence="8">Mismatch-specific DNA N-glycosylase involved in DNA repair. Has thymine glycosylase activity and is specific for G:T mismatches within methylated and unmethylated CpG sites. Can also remove uracil or 5-fluorouracil in G:U mismatches. Has no lyase activity. Was first identified as methyl-CpG-binding protein.</text>
</comment>
<feature type="non-terminal residue" evidence="14">
    <location>
        <position position="1"/>
    </location>
</feature>
<proteinExistence type="predicted"/>
<dbReference type="InterPro" id="IPR045138">
    <property type="entry name" value="MeCP2/MBD4"/>
</dbReference>
<dbReference type="PANTHER" id="PTHR15074:SF7">
    <property type="entry name" value="METHYL-CPG-BINDING DOMAIN PROTEIN 4"/>
    <property type="match status" value="1"/>
</dbReference>
<sequence length="318" mass="37332">GRQVSSQLVVPLMRMRIDWRYIDIRTSEMRLKCTDRAIPRRQQKKRKPRGKSFEILNESLNIKSADEEEKRENELGNVEDGTNHEILKDSSRSVILLTGEGNDSESSSHINQKACLHTIEPPVESPDVPNVIQRTEEQKDPEELSLQQVRDKRKTSPYFNRRKSDLPAPQRKLYRKWTPPRSPFKLIQETLFHDPWKLLVATIFLNKTRGKKAIPVLLEFFQAFPSAAATRRSDWRTIAPLLKPLGLSSLRAKTLVQFSEEYETKSWRYPIELHGIGKYGNDSYRIFCVDEWREVTPEDHKLNDYHAWLWENQRRLGI</sequence>
<keyword evidence="7" id="KW-0539">Nucleus</keyword>
<evidence type="ECO:0000313" key="14">
    <source>
        <dbReference type="EMBL" id="TRZ01212.1"/>
    </source>
</evidence>
<dbReference type="PANTHER" id="PTHR15074">
    <property type="entry name" value="METHYL-CPG-BINDING PROTEIN"/>
    <property type="match status" value="1"/>
</dbReference>
<comment type="subcellular location">
    <subcellularLocation>
        <location evidence="1">Nucleus</location>
    </subcellularLocation>
</comment>
<gene>
    <name evidence="14" type="ORF">DNTS_004390</name>
</gene>
<evidence type="ECO:0000256" key="13">
    <source>
        <dbReference type="SAM" id="MobiDB-lite"/>
    </source>
</evidence>
<evidence type="ECO:0000256" key="9">
    <source>
        <dbReference type="ARBA" id="ARBA00062707"/>
    </source>
</evidence>
<dbReference type="Proteomes" id="UP000316079">
    <property type="component" value="Unassembled WGS sequence"/>
</dbReference>
<keyword evidence="6" id="KW-0234">DNA repair</keyword>
<dbReference type="Gene3D" id="1.10.340.30">
    <property type="entry name" value="Hypothetical protein, domain 2"/>
    <property type="match status" value="1"/>
</dbReference>
<dbReference type="AlphaFoldDB" id="A0A553RGB1"/>
<keyword evidence="3" id="KW-0227">DNA damage</keyword>
<dbReference type="GO" id="GO:0016787">
    <property type="term" value="F:hydrolase activity"/>
    <property type="evidence" value="ECO:0007669"/>
    <property type="project" value="UniProtKB-KW"/>
</dbReference>
<name>A0A553RGB1_9TELE</name>
<evidence type="ECO:0000256" key="11">
    <source>
        <dbReference type="ARBA" id="ARBA00076709"/>
    </source>
</evidence>
<evidence type="ECO:0000256" key="2">
    <source>
        <dbReference type="ARBA" id="ARBA00022553"/>
    </source>
</evidence>
<keyword evidence="4" id="KW-0378">Hydrolase</keyword>
<comment type="caution">
    <text evidence="14">The sequence shown here is derived from an EMBL/GenBank/DDBJ whole genome shotgun (WGS) entry which is preliminary data.</text>
</comment>
<dbReference type="FunFam" id="1.10.340.30:FF:000051">
    <property type="entry name" value="Methyl-CpG-binding domain protein 4"/>
    <property type="match status" value="1"/>
</dbReference>
<comment type="subunit">
    <text evidence="9">Interacts with MLH1.</text>
</comment>
<dbReference type="OrthoDB" id="10265068at2759"/>
<keyword evidence="15" id="KW-1185">Reference proteome</keyword>
<evidence type="ECO:0000256" key="6">
    <source>
        <dbReference type="ARBA" id="ARBA00023204"/>
    </source>
</evidence>
<dbReference type="GO" id="GO:0005634">
    <property type="term" value="C:nucleus"/>
    <property type="evidence" value="ECO:0007669"/>
    <property type="project" value="UniProtKB-SubCell"/>
</dbReference>
<keyword evidence="2" id="KW-0597">Phosphoprotein</keyword>
<dbReference type="SUPFAM" id="SSF48150">
    <property type="entry name" value="DNA-glycosylase"/>
    <property type="match status" value="1"/>
</dbReference>
<evidence type="ECO:0000256" key="4">
    <source>
        <dbReference type="ARBA" id="ARBA00022801"/>
    </source>
</evidence>
<evidence type="ECO:0000256" key="8">
    <source>
        <dbReference type="ARBA" id="ARBA00055831"/>
    </source>
</evidence>
<dbReference type="STRING" id="623744.A0A553RGB1"/>
<evidence type="ECO:0000313" key="15">
    <source>
        <dbReference type="Proteomes" id="UP000316079"/>
    </source>
</evidence>
<evidence type="ECO:0000256" key="12">
    <source>
        <dbReference type="ARBA" id="ARBA00083330"/>
    </source>
</evidence>